<dbReference type="EMBL" id="CAJHIN010000006">
    <property type="protein sequence ID" value="CAD6490269.1"/>
    <property type="molecule type" value="Genomic_DNA"/>
</dbReference>
<accession>A0A811T4J8</accession>
<name>A0A811T4J8_9EURY</name>
<dbReference type="Proteomes" id="UP000606624">
    <property type="component" value="Unassembled WGS sequence"/>
</dbReference>
<reference evidence="1" key="1">
    <citation type="submission" date="2020-10" db="EMBL/GenBank/DDBJ databases">
        <authorList>
            <person name="Hahn C.J."/>
            <person name="Laso-Perez R."/>
            <person name="Vulcano F."/>
            <person name="Vaziourakis K.-M."/>
            <person name="Stokke R."/>
            <person name="Steen I.H."/>
            <person name="Teske A."/>
            <person name="Boetius A."/>
            <person name="Liebeke M."/>
            <person name="Amann R."/>
            <person name="Knittel K."/>
        </authorList>
    </citation>
    <scope>NUCLEOTIDE SEQUENCE</scope>
    <source>
        <strain evidence="1">Gfbio:e3339647-f889-4370-9287-4fb5cb688e4c:AG392E03_GoMArc1</strain>
    </source>
</reference>
<organism evidence="1 2">
    <name type="scientific">Candidatus Argoarchaeum ethanivorans</name>
    <dbReference type="NCBI Taxonomy" id="2608793"/>
    <lineage>
        <taxon>Archaea</taxon>
        <taxon>Methanobacteriati</taxon>
        <taxon>Methanobacteriota</taxon>
        <taxon>Stenosarchaea group</taxon>
        <taxon>Methanomicrobia</taxon>
        <taxon>Methanosarcinales</taxon>
        <taxon>Methanosarcinales incertae sedis</taxon>
        <taxon>GOM Arc I cluster</taxon>
        <taxon>Candidatus Argoarchaeum</taxon>
    </lineage>
</organism>
<protein>
    <submittedName>
        <fullName evidence="1">Uncharacterized protein</fullName>
    </submittedName>
</protein>
<dbReference type="AlphaFoldDB" id="A0A811T4J8"/>
<evidence type="ECO:0000313" key="2">
    <source>
        <dbReference type="Proteomes" id="UP000606624"/>
    </source>
</evidence>
<gene>
    <name evidence="1" type="ORF">KFBDDELM_00148</name>
</gene>
<comment type="caution">
    <text evidence="1">The sequence shown here is derived from an EMBL/GenBank/DDBJ whole genome shotgun (WGS) entry which is preliminary data.</text>
</comment>
<evidence type="ECO:0000313" key="1">
    <source>
        <dbReference type="EMBL" id="CAD6490269.1"/>
    </source>
</evidence>
<sequence>MDSKKSLIVFRDKKIRRLRHESASTGKDGGR</sequence>
<proteinExistence type="predicted"/>